<proteinExistence type="predicted"/>
<dbReference type="EMBL" id="JAEPRE010000059">
    <property type="protein sequence ID" value="KAG2234211.1"/>
    <property type="molecule type" value="Genomic_DNA"/>
</dbReference>
<evidence type="ECO:0000313" key="3">
    <source>
        <dbReference type="Proteomes" id="UP000613177"/>
    </source>
</evidence>
<protein>
    <submittedName>
        <fullName evidence="2">Uncharacterized protein</fullName>
    </submittedName>
</protein>
<accession>A0A8H7STP6</accession>
<name>A0A8H7STP6_9FUNG</name>
<organism evidence="2 3">
    <name type="scientific">Thamnidium elegans</name>
    <dbReference type="NCBI Taxonomy" id="101142"/>
    <lineage>
        <taxon>Eukaryota</taxon>
        <taxon>Fungi</taxon>
        <taxon>Fungi incertae sedis</taxon>
        <taxon>Mucoromycota</taxon>
        <taxon>Mucoromycotina</taxon>
        <taxon>Mucoromycetes</taxon>
        <taxon>Mucorales</taxon>
        <taxon>Mucorineae</taxon>
        <taxon>Mucoraceae</taxon>
        <taxon>Thamnidium</taxon>
    </lineage>
</organism>
<feature type="chain" id="PRO_5034730849" evidence="1">
    <location>
        <begin position="21"/>
        <end position="88"/>
    </location>
</feature>
<keyword evidence="3" id="KW-1185">Reference proteome</keyword>
<sequence>MKIYVLIISSLLCSLSFAQATPAWKRDDAAATTEKSVLSSLNEARTAHEQSVKEWWNSVYDQYGQSGNALTARDVSPEHHAPWHPPHW</sequence>
<evidence type="ECO:0000256" key="1">
    <source>
        <dbReference type="SAM" id="SignalP"/>
    </source>
</evidence>
<dbReference type="Proteomes" id="UP000613177">
    <property type="component" value="Unassembled WGS sequence"/>
</dbReference>
<gene>
    <name evidence="2" type="ORF">INT48_006011</name>
</gene>
<feature type="signal peptide" evidence="1">
    <location>
        <begin position="1"/>
        <end position="20"/>
    </location>
</feature>
<evidence type="ECO:0000313" key="2">
    <source>
        <dbReference type="EMBL" id="KAG2234211.1"/>
    </source>
</evidence>
<dbReference type="AlphaFoldDB" id="A0A8H7STP6"/>
<keyword evidence="1" id="KW-0732">Signal</keyword>
<comment type="caution">
    <text evidence="2">The sequence shown here is derived from an EMBL/GenBank/DDBJ whole genome shotgun (WGS) entry which is preliminary data.</text>
</comment>
<reference evidence="2" key="1">
    <citation type="submission" date="2021-01" db="EMBL/GenBank/DDBJ databases">
        <title>Metabolic potential, ecology and presence of endohyphal bacteria is reflected in genomic diversity of Mucoromycotina.</title>
        <authorList>
            <person name="Muszewska A."/>
            <person name="Okrasinska A."/>
            <person name="Steczkiewicz K."/>
            <person name="Drgas O."/>
            <person name="Orlowska M."/>
            <person name="Perlinska-Lenart U."/>
            <person name="Aleksandrzak-Piekarczyk T."/>
            <person name="Szatraj K."/>
            <person name="Zielenkiewicz U."/>
            <person name="Pilsyk S."/>
            <person name="Malc E."/>
            <person name="Mieczkowski P."/>
            <person name="Kruszewska J.S."/>
            <person name="Biernat P."/>
            <person name="Pawlowska J."/>
        </authorList>
    </citation>
    <scope>NUCLEOTIDE SEQUENCE</scope>
    <source>
        <strain evidence="2">WA0000018081</strain>
    </source>
</reference>